<protein>
    <submittedName>
        <fullName evidence="1">Uncharacterized protein</fullName>
    </submittedName>
</protein>
<evidence type="ECO:0000313" key="2">
    <source>
        <dbReference type="Proteomes" id="UP000237105"/>
    </source>
</evidence>
<name>A0A2P5CZR7_PARAD</name>
<evidence type="ECO:0000313" key="1">
    <source>
        <dbReference type="EMBL" id="PON66531.1"/>
    </source>
</evidence>
<comment type="caution">
    <text evidence="1">The sequence shown here is derived from an EMBL/GenBank/DDBJ whole genome shotgun (WGS) entry which is preliminary data.</text>
</comment>
<sequence length="150" mass="16926">MDDVMCEGYWSEADLEFIRISITTKFVDDALIDFGASFVNRDVANRERSGHALVKKLQWQVGFKLIIVDDRAPLPKANLIIIVVNLDKSILKLPKVSSSAMMYTRLNQAMSIPWAFTISRAKSMKFLLQNKITTSRMNPHRIASSGVPPL</sequence>
<reference evidence="2" key="1">
    <citation type="submission" date="2016-06" db="EMBL/GenBank/DDBJ databases">
        <title>Parallel loss of symbiosis genes in relatives of nitrogen-fixing non-legume Parasponia.</title>
        <authorList>
            <person name="Van Velzen R."/>
            <person name="Holmer R."/>
            <person name="Bu F."/>
            <person name="Rutten L."/>
            <person name="Van Zeijl A."/>
            <person name="Liu W."/>
            <person name="Santuari L."/>
            <person name="Cao Q."/>
            <person name="Sharma T."/>
            <person name="Shen D."/>
            <person name="Roswanjaya Y."/>
            <person name="Wardhani T."/>
            <person name="Kalhor M.S."/>
            <person name="Jansen J."/>
            <person name="Van den Hoogen J."/>
            <person name="Gungor B."/>
            <person name="Hartog M."/>
            <person name="Hontelez J."/>
            <person name="Verver J."/>
            <person name="Yang W.-C."/>
            <person name="Schijlen E."/>
            <person name="Repin R."/>
            <person name="Schilthuizen M."/>
            <person name="Schranz E."/>
            <person name="Heidstra R."/>
            <person name="Miyata K."/>
            <person name="Fedorova E."/>
            <person name="Kohlen W."/>
            <person name="Bisseling T."/>
            <person name="Smit S."/>
            <person name="Geurts R."/>
        </authorList>
    </citation>
    <scope>NUCLEOTIDE SEQUENCE [LARGE SCALE GENOMIC DNA]</scope>
    <source>
        <strain evidence="2">cv. WU1-14</strain>
    </source>
</reference>
<keyword evidence="2" id="KW-1185">Reference proteome</keyword>
<gene>
    <name evidence="1" type="ORF">PanWU01x14_109530</name>
</gene>
<proteinExistence type="predicted"/>
<dbReference type="Proteomes" id="UP000237105">
    <property type="component" value="Unassembled WGS sequence"/>
</dbReference>
<dbReference type="AlphaFoldDB" id="A0A2P5CZR7"/>
<dbReference type="EMBL" id="JXTB01000079">
    <property type="protein sequence ID" value="PON66531.1"/>
    <property type="molecule type" value="Genomic_DNA"/>
</dbReference>
<organism evidence="1 2">
    <name type="scientific">Parasponia andersonii</name>
    <name type="common">Sponia andersonii</name>
    <dbReference type="NCBI Taxonomy" id="3476"/>
    <lineage>
        <taxon>Eukaryota</taxon>
        <taxon>Viridiplantae</taxon>
        <taxon>Streptophyta</taxon>
        <taxon>Embryophyta</taxon>
        <taxon>Tracheophyta</taxon>
        <taxon>Spermatophyta</taxon>
        <taxon>Magnoliopsida</taxon>
        <taxon>eudicotyledons</taxon>
        <taxon>Gunneridae</taxon>
        <taxon>Pentapetalae</taxon>
        <taxon>rosids</taxon>
        <taxon>fabids</taxon>
        <taxon>Rosales</taxon>
        <taxon>Cannabaceae</taxon>
        <taxon>Parasponia</taxon>
    </lineage>
</organism>
<accession>A0A2P5CZR7</accession>